<keyword evidence="3" id="KW-1185">Reference proteome</keyword>
<sequence>MDTTVKDMLESEEGTEAADGPAWKKASGMHYIKFLRSVHEKLLFDLYFEIGTCNGHSLYPSRSRTVAVDPYFRVKDNAIGVKPELHVFQCGSDEFFERDFLKRNDMKISFGFLDGMHLFEYLLRDFINAERNCREGAVLALHDCCPYNFTIQTRDLNHLPRDAWTGDVWKLLPVLRKYRPDLTLTVLACAPTGLVLVTGLDPENDKLSRHYDEILSDWVDVEMRDYGVDRFNESFEFHLPRKVIGDGFSLFAGAAMENAVPLAPVKVST</sequence>
<dbReference type="InterPro" id="IPR029063">
    <property type="entry name" value="SAM-dependent_MTases_sf"/>
</dbReference>
<dbReference type="OrthoDB" id="799111at2"/>
<dbReference type="Gene3D" id="3.40.50.150">
    <property type="entry name" value="Vaccinia Virus protein VP39"/>
    <property type="match status" value="1"/>
</dbReference>
<evidence type="ECO:0000256" key="1">
    <source>
        <dbReference type="SAM" id="MobiDB-lite"/>
    </source>
</evidence>
<gene>
    <name evidence="2" type="ORF">SAMN05421538_101151</name>
</gene>
<evidence type="ECO:0008006" key="4">
    <source>
        <dbReference type="Google" id="ProtNLM"/>
    </source>
</evidence>
<evidence type="ECO:0000313" key="3">
    <source>
        <dbReference type="Proteomes" id="UP000199344"/>
    </source>
</evidence>
<accession>A0A1G6T037</accession>
<dbReference type="Proteomes" id="UP000199344">
    <property type="component" value="Unassembled WGS sequence"/>
</dbReference>
<dbReference type="EMBL" id="FNAH01000001">
    <property type="protein sequence ID" value="SDD22550.1"/>
    <property type="molecule type" value="Genomic_DNA"/>
</dbReference>
<proteinExistence type="predicted"/>
<dbReference type="STRING" id="591205.SAMN05421538_101151"/>
<protein>
    <recommendedName>
        <fullName evidence="4">Methyltransferase domain-containing protein</fullName>
    </recommendedName>
</protein>
<evidence type="ECO:0000313" key="2">
    <source>
        <dbReference type="EMBL" id="SDD22550.1"/>
    </source>
</evidence>
<organism evidence="2 3">
    <name type="scientific">Paracoccus isoporae</name>
    <dbReference type="NCBI Taxonomy" id="591205"/>
    <lineage>
        <taxon>Bacteria</taxon>
        <taxon>Pseudomonadati</taxon>
        <taxon>Pseudomonadota</taxon>
        <taxon>Alphaproteobacteria</taxon>
        <taxon>Rhodobacterales</taxon>
        <taxon>Paracoccaceae</taxon>
        <taxon>Paracoccus</taxon>
    </lineage>
</organism>
<reference evidence="2 3" key="1">
    <citation type="submission" date="2016-10" db="EMBL/GenBank/DDBJ databases">
        <authorList>
            <person name="de Groot N.N."/>
        </authorList>
    </citation>
    <scope>NUCLEOTIDE SEQUENCE [LARGE SCALE GENOMIC DNA]</scope>
    <source>
        <strain evidence="2 3">DSM 22220</strain>
    </source>
</reference>
<name>A0A1G6T037_9RHOB</name>
<dbReference type="RefSeq" id="WP_090519988.1">
    <property type="nucleotide sequence ID" value="NZ_FNAH01000001.1"/>
</dbReference>
<dbReference type="SUPFAM" id="SSF53335">
    <property type="entry name" value="S-adenosyl-L-methionine-dependent methyltransferases"/>
    <property type="match status" value="1"/>
</dbReference>
<dbReference type="AlphaFoldDB" id="A0A1G6T037"/>
<feature type="region of interest" description="Disordered" evidence="1">
    <location>
        <begin position="1"/>
        <end position="20"/>
    </location>
</feature>